<evidence type="ECO:0000256" key="3">
    <source>
        <dbReference type="SAM" id="MobiDB-lite"/>
    </source>
</evidence>
<dbReference type="GO" id="GO:0017128">
    <property type="term" value="F:phospholipid scramblase activity"/>
    <property type="evidence" value="ECO:0007669"/>
    <property type="project" value="InterPro"/>
</dbReference>
<evidence type="ECO:0000256" key="1">
    <source>
        <dbReference type="ARBA" id="ARBA00005350"/>
    </source>
</evidence>
<feature type="compositionally biased region" description="Low complexity" evidence="3">
    <location>
        <begin position="20"/>
        <end position="41"/>
    </location>
</feature>
<dbReference type="Pfam" id="PF03803">
    <property type="entry name" value="Scramblase"/>
    <property type="match status" value="1"/>
</dbReference>
<keyword evidence="2" id="KW-0564">Palmitate</keyword>
<evidence type="ECO:0000313" key="4">
    <source>
        <dbReference type="Proteomes" id="UP000887565"/>
    </source>
</evidence>
<proteinExistence type="inferred from homology"/>
<dbReference type="AlphaFoldDB" id="A0A915KQD1"/>
<reference evidence="5" key="1">
    <citation type="submission" date="2022-11" db="UniProtKB">
        <authorList>
            <consortium name="WormBaseParasite"/>
        </authorList>
    </citation>
    <scope>IDENTIFICATION</scope>
</reference>
<protein>
    <recommendedName>
        <fullName evidence="2">Phospholipid scramblase</fullName>
    </recommendedName>
</protein>
<dbReference type="PANTHER" id="PTHR23248:SF9">
    <property type="entry name" value="PHOSPHOLIPID SCRAMBLASE"/>
    <property type="match status" value="1"/>
</dbReference>
<evidence type="ECO:0000313" key="5">
    <source>
        <dbReference type="WBParaSite" id="nRc.2.0.1.t39918-RA"/>
    </source>
</evidence>
<dbReference type="PANTHER" id="PTHR23248">
    <property type="entry name" value="PHOSPHOLIPID SCRAMBLASE-RELATED"/>
    <property type="match status" value="1"/>
</dbReference>
<keyword evidence="2" id="KW-0106">Calcium</keyword>
<comment type="function">
    <text evidence="2">May mediate accelerated ATP-independent bidirectional transbilayer migration of phospholipids upon binding calcium ions that results in a loss of phospholipid asymmetry in the plasma membrane.</text>
</comment>
<dbReference type="WBParaSite" id="nRc.2.0.1.t39918-RA">
    <property type="protein sequence ID" value="nRc.2.0.1.t39918-RA"/>
    <property type="gene ID" value="nRc.2.0.1.g39918"/>
</dbReference>
<sequence length="190" mass="21483">MYPNSQPAPSNPMPGQYTTGPPAGQYFPGQQQQPFYSQPAFSNPPGQYTAGPPAGQYFPGQQPPPPVFDQPSNFPNNHPNDLNFLLGPLLGADKVIVKQKKEMLEIFSGWETNNRYEIYDGRGQVTFYAFEDTSALSMCCFGENRPFCIRVINFQGQQINYNQNETETNTEIVVLKLVKLKLKLWIRKLL</sequence>
<feature type="compositionally biased region" description="Low complexity" evidence="3">
    <location>
        <begin position="51"/>
        <end position="60"/>
    </location>
</feature>
<name>A0A915KQD1_ROMCU</name>
<comment type="cofactor">
    <cofactor evidence="2">
        <name>Ca(2+)</name>
        <dbReference type="ChEBI" id="CHEBI:29108"/>
    </cofactor>
</comment>
<dbReference type="Proteomes" id="UP000887565">
    <property type="component" value="Unplaced"/>
</dbReference>
<organism evidence="4 5">
    <name type="scientific">Romanomermis culicivorax</name>
    <name type="common">Nematode worm</name>
    <dbReference type="NCBI Taxonomy" id="13658"/>
    <lineage>
        <taxon>Eukaryota</taxon>
        <taxon>Metazoa</taxon>
        <taxon>Ecdysozoa</taxon>
        <taxon>Nematoda</taxon>
        <taxon>Enoplea</taxon>
        <taxon>Dorylaimia</taxon>
        <taxon>Mermithida</taxon>
        <taxon>Mermithoidea</taxon>
        <taxon>Mermithidae</taxon>
        <taxon>Romanomermis</taxon>
    </lineage>
</organism>
<comment type="similarity">
    <text evidence="1 2">Belongs to the phospholipid scramblase family.</text>
</comment>
<feature type="region of interest" description="Disordered" evidence="3">
    <location>
        <begin position="1"/>
        <end position="76"/>
    </location>
</feature>
<accession>A0A915KQD1</accession>
<dbReference type="GO" id="GO:0005886">
    <property type="term" value="C:plasma membrane"/>
    <property type="evidence" value="ECO:0007669"/>
    <property type="project" value="TreeGrafter"/>
</dbReference>
<dbReference type="InterPro" id="IPR005552">
    <property type="entry name" value="Scramblase"/>
</dbReference>
<keyword evidence="4" id="KW-1185">Reference proteome</keyword>
<keyword evidence="2" id="KW-0449">Lipoprotein</keyword>
<evidence type="ECO:0000256" key="2">
    <source>
        <dbReference type="RuleBase" id="RU363116"/>
    </source>
</evidence>